<dbReference type="SUPFAM" id="SSF69322">
    <property type="entry name" value="Tricorn protease domain 2"/>
    <property type="match status" value="1"/>
</dbReference>
<comment type="caution">
    <text evidence="2">The sequence shown here is derived from an EMBL/GenBank/DDBJ whole genome shotgun (WGS) entry which is preliminary data.</text>
</comment>
<evidence type="ECO:0000313" key="2">
    <source>
        <dbReference type="EMBL" id="MFC4617854.1"/>
    </source>
</evidence>
<accession>A0ABV9GKY2</accession>
<organism evidence="2 3">
    <name type="scientific">Camelliibacillus cellulosilyticus</name>
    <dbReference type="NCBI Taxonomy" id="2174486"/>
    <lineage>
        <taxon>Bacteria</taxon>
        <taxon>Bacillati</taxon>
        <taxon>Bacillota</taxon>
        <taxon>Bacilli</taxon>
        <taxon>Bacillales</taxon>
        <taxon>Sporolactobacillaceae</taxon>
        <taxon>Camelliibacillus</taxon>
    </lineage>
</organism>
<feature type="transmembrane region" description="Helical" evidence="1">
    <location>
        <begin position="6"/>
        <end position="25"/>
    </location>
</feature>
<protein>
    <submittedName>
        <fullName evidence="2">Uncharacterized protein</fullName>
    </submittedName>
</protein>
<keyword evidence="1" id="KW-0472">Membrane</keyword>
<dbReference type="Gene3D" id="2.120.10.30">
    <property type="entry name" value="TolB, C-terminal domain"/>
    <property type="match status" value="1"/>
</dbReference>
<evidence type="ECO:0000256" key="1">
    <source>
        <dbReference type="SAM" id="Phobius"/>
    </source>
</evidence>
<dbReference type="EMBL" id="JBHSFW010000001">
    <property type="protein sequence ID" value="MFC4617854.1"/>
    <property type="molecule type" value="Genomic_DNA"/>
</dbReference>
<dbReference type="Proteomes" id="UP001596022">
    <property type="component" value="Unassembled WGS sequence"/>
</dbReference>
<keyword evidence="1" id="KW-1133">Transmembrane helix</keyword>
<keyword evidence="3" id="KW-1185">Reference proteome</keyword>
<dbReference type="RefSeq" id="WP_376844871.1">
    <property type="nucleotide sequence ID" value="NZ_JBHSFW010000001.1"/>
</dbReference>
<evidence type="ECO:0000313" key="3">
    <source>
        <dbReference type="Proteomes" id="UP001596022"/>
    </source>
</evidence>
<sequence>MRKWLYVSVSLIILICLVYFGFQVFPSKKFEIVDKDWKGQAILPYKAVTSYSAYDNNIYMSIADRWARKMANKVVEYNRKTQKTKTLFKSKFKDAYIDGVKVNRNWITWVDSDDMREQQNIYVMNKKTRKITAIDEFDGRIRNMNPVLDGDYLAWISKKGEQAAIIVRNLNTGEETDVFHLNALSSVNKGLSMRNGKLLFIDNNNHKGYCYLYDVSKQKLEAFETPYESVGWVQLLNNHQFLYLNSKPEHFSENKLVFVDVGMRQVKVFPSRYTDIILLEVDQKNHVFVSRGDGLEIQKISVDNSNMIESGVIKEKDLFDMKTDNGIYLLKTEPVREGREKLIVSNKMP</sequence>
<proteinExistence type="predicted"/>
<dbReference type="InterPro" id="IPR011042">
    <property type="entry name" value="6-blade_b-propeller_TolB-like"/>
</dbReference>
<keyword evidence="1" id="KW-0812">Transmembrane</keyword>
<name>A0ABV9GKY2_9BACL</name>
<reference evidence="3" key="1">
    <citation type="journal article" date="2019" name="Int. J. Syst. Evol. Microbiol.">
        <title>The Global Catalogue of Microorganisms (GCM) 10K type strain sequencing project: providing services to taxonomists for standard genome sequencing and annotation.</title>
        <authorList>
            <consortium name="The Broad Institute Genomics Platform"/>
            <consortium name="The Broad Institute Genome Sequencing Center for Infectious Disease"/>
            <person name="Wu L."/>
            <person name="Ma J."/>
        </authorList>
    </citation>
    <scope>NUCLEOTIDE SEQUENCE [LARGE SCALE GENOMIC DNA]</scope>
    <source>
        <strain evidence="3">CGMCC 1.16306</strain>
    </source>
</reference>
<gene>
    <name evidence="2" type="ORF">ACFO4N_03820</name>
</gene>